<reference evidence="2 3" key="1">
    <citation type="submission" date="2016-05" db="EMBL/GenBank/DDBJ databases">
        <title>A degradative enzymes factory behind the ericoid mycorrhizal symbiosis.</title>
        <authorList>
            <consortium name="DOE Joint Genome Institute"/>
            <person name="Martino E."/>
            <person name="Morin E."/>
            <person name="Grelet G."/>
            <person name="Kuo A."/>
            <person name="Kohler A."/>
            <person name="Daghino S."/>
            <person name="Barry K."/>
            <person name="Choi C."/>
            <person name="Cichocki N."/>
            <person name="Clum A."/>
            <person name="Copeland A."/>
            <person name="Hainaut M."/>
            <person name="Haridas S."/>
            <person name="Labutti K."/>
            <person name="Lindquist E."/>
            <person name="Lipzen A."/>
            <person name="Khouja H.-R."/>
            <person name="Murat C."/>
            <person name="Ohm R."/>
            <person name="Olson A."/>
            <person name="Spatafora J."/>
            <person name="Veneault-Fourrey C."/>
            <person name="Henrissat B."/>
            <person name="Grigoriev I."/>
            <person name="Martin F."/>
            <person name="Perotto S."/>
        </authorList>
    </citation>
    <scope>NUCLEOTIDE SEQUENCE [LARGE SCALE GENOMIC DNA]</scope>
    <source>
        <strain evidence="2 3">UAMH 7357</strain>
    </source>
</reference>
<evidence type="ECO:0000313" key="2">
    <source>
        <dbReference type="EMBL" id="PMD17938.1"/>
    </source>
</evidence>
<sequence>MAELIKRQSNTVSQLDVWKAGAPAITAALAEYAALAAAFPSPDPLSKCSLFTQASSLIWLVATVACAMAKGLAIRDGILDSPAVVLCLAGSGKYLLAAATSRSFSFRYALLSNELVQRSPMPIANSSNPPPPSPRNMFPALGIIKHSVKKPQLPLHDERSEVGESTKSGGSMPLHRSCCSNRN</sequence>
<gene>
    <name evidence="2" type="ORF">NA56DRAFT_707344</name>
</gene>
<keyword evidence="3" id="KW-1185">Reference proteome</keyword>
<feature type="compositionally biased region" description="Basic and acidic residues" evidence="1">
    <location>
        <begin position="155"/>
        <end position="164"/>
    </location>
</feature>
<organism evidence="2 3">
    <name type="scientific">Hyaloscypha hepaticicola</name>
    <dbReference type="NCBI Taxonomy" id="2082293"/>
    <lineage>
        <taxon>Eukaryota</taxon>
        <taxon>Fungi</taxon>
        <taxon>Dikarya</taxon>
        <taxon>Ascomycota</taxon>
        <taxon>Pezizomycotina</taxon>
        <taxon>Leotiomycetes</taxon>
        <taxon>Helotiales</taxon>
        <taxon>Hyaloscyphaceae</taxon>
        <taxon>Hyaloscypha</taxon>
    </lineage>
</organism>
<dbReference type="Proteomes" id="UP000235672">
    <property type="component" value="Unassembled WGS sequence"/>
</dbReference>
<proteinExistence type="predicted"/>
<evidence type="ECO:0000313" key="3">
    <source>
        <dbReference type="Proteomes" id="UP000235672"/>
    </source>
</evidence>
<name>A0A2J6PV81_9HELO</name>
<dbReference type="AlphaFoldDB" id="A0A2J6PV81"/>
<evidence type="ECO:0000256" key="1">
    <source>
        <dbReference type="SAM" id="MobiDB-lite"/>
    </source>
</evidence>
<dbReference type="EMBL" id="KZ613497">
    <property type="protein sequence ID" value="PMD17938.1"/>
    <property type="molecule type" value="Genomic_DNA"/>
</dbReference>
<accession>A0A2J6PV81</accession>
<feature type="region of interest" description="Disordered" evidence="1">
    <location>
        <begin position="154"/>
        <end position="183"/>
    </location>
</feature>
<protein>
    <submittedName>
        <fullName evidence="2">Uncharacterized protein</fullName>
    </submittedName>
</protein>